<organism evidence="1 2">
    <name type="scientific">Panagrolaimus sp. ES5</name>
    <dbReference type="NCBI Taxonomy" id="591445"/>
    <lineage>
        <taxon>Eukaryota</taxon>
        <taxon>Metazoa</taxon>
        <taxon>Ecdysozoa</taxon>
        <taxon>Nematoda</taxon>
        <taxon>Chromadorea</taxon>
        <taxon>Rhabditida</taxon>
        <taxon>Tylenchina</taxon>
        <taxon>Panagrolaimomorpha</taxon>
        <taxon>Panagrolaimoidea</taxon>
        <taxon>Panagrolaimidae</taxon>
        <taxon>Panagrolaimus</taxon>
    </lineage>
</organism>
<evidence type="ECO:0000313" key="1">
    <source>
        <dbReference type="Proteomes" id="UP000887579"/>
    </source>
</evidence>
<accession>A0AC34G399</accession>
<name>A0AC34G399_9BILA</name>
<protein>
    <submittedName>
        <fullName evidence="2">Uncharacterized protein</fullName>
    </submittedName>
</protein>
<dbReference type="Proteomes" id="UP000887579">
    <property type="component" value="Unplaced"/>
</dbReference>
<reference evidence="2" key="1">
    <citation type="submission" date="2022-11" db="UniProtKB">
        <authorList>
            <consortium name="WormBaseParasite"/>
        </authorList>
    </citation>
    <scope>IDENTIFICATION</scope>
</reference>
<sequence length="67" mass="7578">MTTYDGEDDDIFDRLSNLHVQGLIDTPTFETAMCDAISVEENAKNSFDKNDEIAPELRSSQPIEKKK</sequence>
<proteinExistence type="predicted"/>
<evidence type="ECO:0000313" key="2">
    <source>
        <dbReference type="WBParaSite" id="ES5_v2.g24037.t1"/>
    </source>
</evidence>
<dbReference type="WBParaSite" id="ES5_v2.g24037.t1">
    <property type="protein sequence ID" value="ES5_v2.g24037.t1"/>
    <property type="gene ID" value="ES5_v2.g24037"/>
</dbReference>